<dbReference type="Proteomes" id="UP000031938">
    <property type="component" value="Unassembled WGS sequence"/>
</dbReference>
<dbReference type="GO" id="GO:0006307">
    <property type="term" value="P:DNA alkylation repair"/>
    <property type="evidence" value="ECO:0007669"/>
    <property type="project" value="TreeGrafter"/>
</dbReference>
<keyword evidence="4" id="KW-0227">DNA damage</keyword>
<dbReference type="EMBL" id="JXRP01000014">
    <property type="protein sequence ID" value="KIL47236.1"/>
    <property type="molecule type" value="Genomic_DNA"/>
</dbReference>
<comment type="similarity">
    <text evidence="2">Belongs to the alkylbase DNA glycosidase AlkA family.</text>
</comment>
<keyword evidence="7" id="KW-0378">Hydrolase</keyword>
<dbReference type="Pfam" id="PF00730">
    <property type="entry name" value="HhH-GPD"/>
    <property type="match status" value="1"/>
</dbReference>
<gene>
    <name evidence="7" type="ORF">KP78_18090</name>
</gene>
<dbReference type="PANTHER" id="PTHR43003">
    <property type="entry name" value="DNA-3-METHYLADENINE GLYCOSYLASE"/>
    <property type="match status" value="1"/>
</dbReference>
<dbReference type="InterPro" id="IPR051912">
    <property type="entry name" value="Alkylbase_DNA_Glycosylase/TA"/>
</dbReference>
<dbReference type="GO" id="GO:0005737">
    <property type="term" value="C:cytoplasm"/>
    <property type="evidence" value="ECO:0007669"/>
    <property type="project" value="TreeGrafter"/>
</dbReference>
<keyword evidence="8" id="KW-1185">Reference proteome</keyword>
<dbReference type="STRING" id="889306.KP78_18090"/>
<sequence length="304" mass="34885">MIHAIMAKKVGGNEMWQERVKIKGPYAFNRVIERLLIDPLNAIDTEQMMVKMPFDSGRRQMISVQSIGTKDDPEFIVRGSFKEDQEKVLNYVFEHFQWDSPLSGINQHFAQSSLSSIFEEHSGTPLVLESSVYSSLIKSIIHQQLNMAFASVLTYRFVTSFGERLEDVWFYPTPDVVASLKVEELRALQFSQRKAEYVIGVGERIVQGLLNVASFSSLEDEEIKKQLVSIRGVGPWTAENVLLFGLGRLNVFPMADIGIQNAIKKQFKMDRKPTIQEMELWSKEWNPYLSYASLYLWRSIETGK</sequence>
<keyword evidence="5" id="KW-0234">DNA repair</keyword>
<dbReference type="CDD" id="cd00056">
    <property type="entry name" value="ENDO3c"/>
    <property type="match status" value="1"/>
</dbReference>
<dbReference type="InterPro" id="IPR003265">
    <property type="entry name" value="HhH-GPD_domain"/>
</dbReference>
<evidence type="ECO:0000313" key="8">
    <source>
        <dbReference type="Proteomes" id="UP000031938"/>
    </source>
</evidence>
<dbReference type="GO" id="GO:0008725">
    <property type="term" value="F:DNA-3-methyladenine glycosylase activity"/>
    <property type="evidence" value="ECO:0007669"/>
    <property type="project" value="TreeGrafter"/>
</dbReference>
<dbReference type="FunFam" id="1.10.340.30:FF:000004">
    <property type="entry name" value="DNA-3-methyladenine glycosylase II"/>
    <property type="match status" value="1"/>
</dbReference>
<dbReference type="EC" id="3.2.2.21" evidence="3"/>
<dbReference type="GO" id="GO:0032131">
    <property type="term" value="F:alkylated DNA binding"/>
    <property type="evidence" value="ECO:0007669"/>
    <property type="project" value="TreeGrafter"/>
</dbReference>
<dbReference type="SMART" id="SM00478">
    <property type="entry name" value="ENDO3c"/>
    <property type="match status" value="1"/>
</dbReference>
<comment type="catalytic activity">
    <reaction evidence="1">
        <text>Hydrolysis of alkylated DNA, releasing 3-methyladenine, 3-methylguanine, 7-methylguanine and 7-methyladenine.</text>
        <dbReference type="EC" id="3.2.2.21"/>
    </reaction>
</comment>
<protein>
    <recommendedName>
        <fullName evidence="3">DNA-3-methyladenine glycosylase II</fullName>
        <ecNumber evidence="3">3.2.2.21</ecNumber>
    </recommendedName>
</protein>
<keyword evidence="7" id="KW-0326">Glycosidase</keyword>
<dbReference type="GO" id="GO:0006285">
    <property type="term" value="P:base-excision repair, AP site formation"/>
    <property type="evidence" value="ECO:0007669"/>
    <property type="project" value="TreeGrafter"/>
</dbReference>
<dbReference type="Gene3D" id="1.10.340.30">
    <property type="entry name" value="Hypothetical protein, domain 2"/>
    <property type="match status" value="1"/>
</dbReference>
<dbReference type="GO" id="GO:0043916">
    <property type="term" value="F:DNA-7-methylguanine glycosylase activity"/>
    <property type="evidence" value="ECO:0007669"/>
    <property type="project" value="TreeGrafter"/>
</dbReference>
<dbReference type="PATRIC" id="fig|889306.3.peg.1822"/>
<evidence type="ECO:0000259" key="6">
    <source>
        <dbReference type="SMART" id="SM00478"/>
    </source>
</evidence>
<dbReference type="InterPro" id="IPR011257">
    <property type="entry name" value="DNA_glycosylase"/>
</dbReference>
<name>A0A0C2VS15_9BACL</name>
<dbReference type="PANTHER" id="PTHR43003:SF5">
    <property type="entry name" value="DNA-3-METHYLADENINE GLYCOSYLASE"/>
    <property type="match status" value="1"/>
</dbReference>
<evidence type="ECO:0000256" key="5">
    <source>
        <dbReference type="ARBA" id="ARBA00023204"/>
    </source>
</evidence>
<dbReference type="Gene3D" id="1.10.1670.40">
    <property type="match status" value="1"/>
</dbReference>
<reference evidence="7 8" key="1">
    <citation type="submission" date="2015-01" db="EMBL/GenBank/DDBJ databases">
        <title>Genome sequencing of Jeotgalibacillus soli.</title>
        <authorList>
            <person name="Goh K.M."/>
            <person name="Chan K.-G."/>
            <person name="Yaakop A.S."/>
            <person name="Ee R."/>
            <person name="Gan H.M."/>
            <person name="Chan C.S."/>
        </authorList>
    </citation>
    <scope>NUCLEOTIDE SEQUENCE [LARGE SCALE GENOMIC DNA]</scope>
    <source>
        <strain evidence="7 8">P9</strain>
    </source>
</reference>
<dbReference type="AlphaFoldDB" id="A0A0C2VS15"/>
<accession>A0A0C2VS15</accession>
<dbReference type="GO" id="GO:0032993">
    <property type="term" value="C:protein-DNA complex"/>
    <property type="evidence" value="ECO:0007669"/>
    <property type="project" value="TreeGrafter"/>
</dbReference>
<evidence type="ECO:0000256" key="4">
    <source>
        <dbReference type="ARBA" id="ARBA00022763"/>
    </source>
</evidence>
<evidence type="ECO:0000256" key="3">
    <source>
        <dbReference type="ARBA" id="ARBA00012000"/>
    </source>
</evidence>
<organism evidence="7 8">
    <name type="scientific">Jeotgalibacillus soli</name>
    <dbReference type="NCBI Taxonomy" id="889306"/>
    <lineage>
        <taxon>Bacteria</taxon>
        <taxon>Bacillati</taxon>
        <taxon>Bacillota</taxon>
        <taxon>Bacilli</taxon>
        <taxon>Bacillales</taxon>
        <taxon>Caryophanaceae</taxon>
        <taxon>Jeotgalibacillus</taxon>
    </lineage>
</organism>
<feature type="domain" description="HhH-GPD" evidence="6">
    <location>
        <begin position="141"/>
        <end position="301"/>
    </location>
</feature>
<evidence type="ECO:0000313" key="7">
    <source>
        <dbReference type="EMBL" id="KIL47236.1"/>
    </source>
</evidence>
<evidence type="ECO:0000256" key="1">
    <source>
        <dbReference type="ARBA" id="ARBA00000086"/>
    </source>
</evidence>
<comment type="caution">
    <text evidence="7">The sequence shown here is derived from an EMBL/GenBank/DDBJ whole genome shotgun (WGS) entry which is preliminary data.</text>
</comment>
<proteinExistence type="inferred from homology"/>
<evidence type="ECO:0000256" key="2">
    <source>
        <dbReference type="ARBA" id="ARBA00010817"/>
    </source>
</evidence>
<dbReference type="SUPFAM" id="SSF48150">
    <property type="entry name" value="DNA-glycosylase"/>
    <property type="match status" value="1"/>
</dbReference>